<evidence type="ECO:0000313" key="3">
    <source>
        <dbReference type="Proteomes" id="UP000324222"/>
    </source>
</evidence>
<sequence length="68" mass="7160">MINLRLRFLFLSNWVCLCGPRLAAPHLASPASPASPRASCWRGGVLLGATLAAVPTHHILLLLAGMTG</sequence>
<name>A0A5B7H4T5_PORTR</name>
<keyword evidence="3" id="KW-1185">Reference proteome</keyword>
<organism evidence="2 3">
    <name type="scientific">Portunus trituberculatus</name>
    <name type="common">Swimming crab</name>
    <name type="synonym">Neptunus trituberculatus</name>
    <dbReference type="NCBI Taxonomy" id="210409"/>
    <lineage>
        <taxon>Eukaryota</taxon>
        <taxon>Metazoa</taxon>
        <taxon>Ecdysozoa</taxon>
        <taxon>Arthropoda</taxon>
        <taxon>Crustacea</taxon>
        <taxon>Multicrustacea</taxon>
        <taxon>Malacostraca</taxon>
        <taxon>Eumalacostraca</taxon>
        <taxon>Eucarida</taxon>
        <taxon>Decapoda</taxon>
        <taxon>Pleocyemata</taxon>
        <taxon>Brachyura</taxon>
        <taxon>Eubrachyura</taxon>
        <taxon>Portunoidea</taxon>
        <taxon>Portunidae</taxon>
        <taxon>Portuninae</taxon>
        <taxon>Portunus</taxon>
    </lineage>
</organism>
<evidence type="ECO:0000313" key="2">
    <source>
        <dbReference type="EMBL" id="MPC64367.1"/>
    </source>
</evidence>
<evidence type="ECO:0000256" key="1">
    <source>
        <dbReference type="SAM" id="SignalP"/>
    </source>
</evidence>
<protein>
    <submittedName>
        <fullName evidence="2">Uncharacterized protein</fullName>
    </submittedName>
</protein>
<dbReference type="Proteomes" id="UP000324222">
    <property type="component" value="Unassembled WGS sequence"/>
</dbReference>
<dbReference type="EMBL" id="VSRR010021990">
    <property type="protein sequence ID" value="MPC64367.1"/>
    <property type="molecule type" value="Genomic_DNA"/>
</dbReference>
<gene>
    <name evidence="2" type="ORF">E2C01_058481</name>
</gene>
<proteinExistence type="predicted"/>
<keyword evidence="1" id="KW-0732">Signal</keyword>
<feature type="signal peptide" evidence="1">
    <location>
        <begin position="1"/>
        <end position="23"/>
    </location>
</feature>
<dbReference type="AlphaFoldDB" id="A0A5B7H4T5"/>
<feature type="chain" id="PRO_5023059684" evidence="1">
    <location>
        <begin position="24"/>
        <end position="68"/>
    </location>
</feature>
<reference evidence="2 3" key="1">
    <citation type="submission" date="2019-05" db="EMBL/GenBank/DDBJ databases">
        <title>Another draft genome of Portunus trituberculatus and its Hox gene families provides insights of decapod evolution.</title>
        <authorList>
            <person name="Jeong J.-H."/>
            <person name="Song I."/>
            <person name="Kim S."/>
            <person name="Choi T."/>
            <person name="Kim D."/>
            <person name="Ryu S."/>
            <person name="Kim W."/>
        </authorList>
    </citation>
    <scope>NUCLEOTIDE SEQUENCE [LARGE SCALE GENOMIC DNA]</scope>
    <source>
        <tissue evidence="2">Muscle</tissue>
    </source>
</reference>
<comment type="caution">
    <text evidence="2">The sequence shown here is derived from an EMBL/GenBank/DDBJ whole genome shotgun (WGS) entry which is preliminary data.</text>
</comment>
<accession>A0A5B7H4T5</accession>